<evidence type="ECO:0000313" key="2">
    <source>
        <dbReference type="Proteomes" id="UP000717328"/>
    </source>
</evidence>
<dbReference type="EMBL" id="JABCKI010006292">
    <property type="protein sequence ID" value="KAG5634738.1"/>
    <property type="molecule type" value="Genomic_DNA"/>
</dbReference>
<keyword evidence="2" id="KW-1185">Reference proteome</keyword>
<name>A0A9P7K2X1_9AGAR</name>
<evidence type="ECO:0000313" key="1">
    <source>
        <dbReference type="EMBL" id="KAG5634738.1"/>
    </source>
</evidence>
<reference evidence="1" key="2">
    <citation type="submission" date="2021-10" db="EMBL/GenBank/DDBJ databases">
        <title>Phylogenomics reveals ancestral predisposition of the termite-cultivated fungus Termitomyces towards a domesticated lifestyle.</title>
        <authorList>
            <person name="Auxier B."/>
            <person name="Grum-Grzhimaylo A."/>
            <person name="Cardenas M.E."/>
            <person name="Lodge J.D."/>
            <person name="Laessoe T."/>
            <person name="Pedersen O."/>
            <person name="Smith M.E."/>
            <person name="Kuyper T.W."/>
            <person name="Franco-Molano E.A."/>
            <person name="Baroni T.J."/>
            <person name="Aanen D.K."/>
        </authorList>
    </citation>
    <scope>NUCLEOTIDE SEQUENCE</scope>
    <source>
        <strain evidence="1">D49</strain>
    </source>
</reference>
<dbReference type="OrthoDB" id="3059792at2759"/>
<organism evidence="1 2">
    <name type="scientific">Sphagnurus paluster</name>
    <dbReference type="NCBI Taxonomy" id="117069"/>
    <lineage>
        <taxon>Eukaryota</taxon>
        <taxon>Fungi</taxon>
        <taxon>Dikarya</taxon>
        <taxon>Basidiomycota</taxon>
        <taxon>Agaricomycotina</taxon>
        <taxon>Agaricomycetes</taxon>
        <taxon>Agaricomycetidae</taxon>
        <taxon>Agaricales</taxon>
        <taxon>Tricholomatineae</taxon>
        <taxon>Lyophyllaceae</taxon>
        <taxon>Sphagnurus</taxon>
    </lineage>
</organism>
<protein>
    <submittedName>
        <fullName evidence="1">Uncharacterized protein</fullName>
    </submittedName>
</protein>
<reference evidence="1" key="1">
    <citation type="submission" date="2021-02" db="EMBL/GenBank/DDBJ databases">
        <authorList>
            <person name="Nieuwenhuis M."/>
            <person name="Van De Peppel L.J.J."/>
        </authorList>
    </citation>
    <scope>NUCLEOTIDE SEQUENCE</scope>
    <source>
        <strain evidence="1">D49</strain>
    </source>
</reference>
<feature type="non-terminal residue" evidence="1">
    <location>
        <position position="411"/>
    </location>
</feature>
<sequence length="411" mass="45741">MKRLWTLIQVNPQILARGSDPTSSDLFLALTTVLCYSDYTLLLNARTFILECCLYIIGSWGAGAIYCVIDEAQIGADTYPRAFFSAGAYRSYRPVLRAILTSWMTNDDHLLLVITGTSLNHGLVQEALTSTMGKAAALSDGVTDTGVRFNPVRIQQYLEQYLRPEYLMTPIGRELIRRASENQVGTELLEAVRRITYHRMMNGNLDFVGGGLGLGKTGKKLVECGFARFPGITTEDEAVIDEPLAYLAVEHWIAARQDVTQRHKYFTQHFAHNMATLSGNGLELYIASCLAETFKQFTPLSCHIPGSKGNAVAIQSPSHILCYRSGKVLKDNKLVDDVDGDIRWLRGEVNAPFLLPNTNFGPDLIMCLELEGTQEFIWVAIQVKLKTKVHAGVTLVRQSANSVTPRLFWLD</sequence>
<proteinExistence type="predicted"/>
<dbReference type="Proteomes" id="UP000717328">
    <property type="component" value="Unassembled WGS sequence"/>
</dbReference>
<gene>
    <name evidence="1" type="ORF">H0H81_000952</name>
</gene>
<comment type="caution">
    <text evidence="1">The sequence shown here is derived from an EMBL/GenBank/DDBJ whole genome shotgun (WGS) entry which is preliminary data.</text>
</comment>
<accession>A0A9P7K2X1</accession>
<dbReference type="AlphaFoldDB" id="A0A9P7K2X1"/>